<comment type="caution">
    <text evidence="2">The sequence shown here is derived from an EMBL/GenBank/DDBJ whole genome shotgun (WGS) entry which is preliminary data.</text>
</comment>
<sequence>MMHLNLEFGVQGALEVNGVDYTVWQLIIVILQLEYFVGCFTINMLTQGNG</sequence>
<dbReference type="Proteomes" id="UP000005839">
    <property type="component" value="Unassembled WGS sequence"/>
</dbReference>
<dbReference type="EMBL" id="ABIC01000032">
    <property type="protein sequence ID" value="EDP99771.1"/>
    <property type="molecule type" value="Genomic_DNA"/>
</dbReference>
<keyword evidence="1" id="KW-0472">Membrane</keyword>
<evidence type="ECO:0000313" key="2">
    <source>
        <dbReference type="EMBL" id="EDP99771.1"/>
    </source>
</evidence>
<name>A9EI56_9GAMM</name>
<feature type="transmembrane region" description="Helical" evidence="1">
    <location>
        <begin position="23"/>
        <end position="45"/>
    </location>
</feature>
<keyword evidence="3" id="KW-1185">Reference proteome</keyword>
<keyword evidence="1" id="KW-0812">Transmembrane</keyword>
<accession>A9EI56</accession>
<dbReference type="STRING" id="314608.KT99_14144"/>
<reference evidence="2 3" key="1">
    <citation type="submission" date="2007-10" db="EMBL/GenBank/DDBJ databases">
        <authorList>
            <person name="Yayanos A."/>
            <person name="Ferriera S."/>
            <person name="Johnson J."/>
            <person name="Kravitz S."/>
            <person name="Halpern A."/>
            <person name="Remington K."/>
            <person name="Beeson K."/>
            <person name="Tran B."/>
            <person name="Rogers Y.-H."/>
            <person name="Friedman R."/>
            <person name="Venter J.C."/>
        </authorList>
    </citation>
    <scope>NUCLEOTIDE SEQUENCE [LARGE SCALE GENOMIC DNA]</scope>
    <source>
        <strain evidence="2 3">KT99</strain>
    </source>
</reference>
<evidence type="ECO:0000313" key="3">
    <source>
        <dbReference type="Proteomes" id="UP000005839"/>
    </source>
</evidence>
<keyword evidence="1" id="KW-1133">Transmembrane helix</keyword>
<protein>
    <submittedName>
        <fullName evidence="2">Uncharacterized protein</fullName>
    </submittedName>
</protein>
<organism evidence="2 3">
    <name type="scientific">Shewanella benthica KT99</name>
    <dbReference type="NCBI Taxonomy" id="314608"/>
    <lineage>
        <taxon>Bacteria</taxon>
        <taxon>Pseudomonadati</taxon>
        <taxon>Pseudomonadota</taxon>
        <taxon>Gammaproteobacteria</taxon>
        <taxon>Alteromonadales</taxon>
        <taxon>Shewanellaceae</taxon>
        <taxon>Shewanella</taxon>
    </lineage>
</organism>
<dbReference type="AlphaFoldDB" id="A9EI56"/>
<evidence type="ECO:0000256" key="1">
    <source>
        <dbReference type="SAM" id="Phobius"/>
    </source>
</evidence>
<gene>
    <name evidence="2" type="ORF">KT99_14144</name>
</gene>
<proteinExistence type="predicted"/>